<reference evidence="9 10" key="1">
    <citation type="submission" date="2018-03" db="EMBL/GenBank/DDBJ databases">
        <authorList>
            <person name="Guldener U."/>
        </authorList>
    </citation>
    <scope>NUCLEOTIDE SEQUENCE [LARGE SCALE GENOMIC DNA]</scope>
    <source>
        <strain evidence="9 10">NBRC100155</strain>
    </source>
</reference>
<dbReference type="GO" id="GO:0000139">
    <property type="term" value="C:Golgi membrane"/>
    <property type="evidence" value="ECO:0007669"/>
    <property type="project" value="UniProtKB-SubCell"/>
</dbReference>
<comment type="subcellular location">
    <subcellularLocation>
        <location evidence="1">Golgi apparatus membrane</location>
        <topology evidence="1">Peripheral membrane protein</topology>
    </subcellularLocation>
</comment>
<feature type="region of interest" description="Disordered" evidence="8">
    <location>
        <begin position="488"/>
        <end position="512"/>
    </location>
</feature>
<name>A0A5C3E1V2_9BASI</name>
<gene>
    <name evidence="9" type="ORF">UTRI_01650_B</name>
</gene>
<evidence type="ECO:0000256" key="6">
    <source>
        <dbReference type="ARBA" id="ARBA00023034"/>
    </source>
</evidence>
<keyword evidence="10" id="KW-1185">Reference proteome</keyword>
<dbReference type="Proteomes" id="UP000324022">
    <property type="component" value="Unassembled WGS sequence"/>
</dbReference>
<dbReference type="EMBL" id="OOIN01000008">
    <property type="protein sequence ID" value="SPO24684.1"/>
    <property type="molecule type" value="Genomic_DNA"/>
</dbReference>
<keyword evidence="6" id="KW-0333">Golgi apparatus</keyword>
<proteinExistence type="inferred from homology"/>
<dbReference type="PANTHER" id="PTHR31658">
    <property type="entry name" value="CONSERVED OLIGOMERIC GOLGI COMPLEX SUBUNIT 1"/>
    <property type="match status" value="1"/>
</dbReference>
<dbReference type="InterPro" id="IPR033370">
    <property type="entry name" value="COG1"/>
</dbReference>
<evidence type="ECO:0000256" key="4">
    <source>
        <dbReference type="ARBA" id="ARBA00022448"/>
    </source>
</evidence>
<accession>A0A5C3E1V2</accession>
<dbReference type="GO" id="GO:0006891">
    <property type="term" value="P:intra-Golgi vesicle-mediated transport"/>
    <property type="evidence" value="ECO:0007669"/>
    <property type="project" value="InterPro"/>
</dbReference>
<protein>
    <recommendedName>
        <fullName evidence="3">Conserved oligomeric Golgi complex subunit 1</fullName>
    </recommendedName>
</protein>
<keyword evidence="7" id="KW-0472">Membrane</keyword>
<evidence type="ECO:0000256" key="2">
    <source>
        <dbReference type="ARBA" id="ARBA00006653"/>
    </source>
</evidence>
<organism evidence="9 10">
    <name type="scientific">Ustilago trichophora</name>
    <dbReference type="NCBI Taxonomy" id="86804"/>
    <lineage>
        <taxon>Eukaryota</taxon>
        <taxon>Fungi</taxon>
        <taxon>Dikarya</taxon>
        <taxon>Basidiomycota</taxon>
        <taxon>Ustilaginomycotina</taxon>
        <taxon>Ustilaginomycetes</taxon>
        <taxon>Ustilaginales</taxon>
        <taxon>Ustilaginaceae</taxon>
        <taxon>Ustilago</taxon>
    </lineage>
</organism>
<sequence length="1032" mass="111322">MSASTQRHPDGSTGGANGETAGASSAPTTPARHGRARHARTNASLTSSSASTGIDAPFSTDRLPRRTSVPNEASRIFQATGFDPFGTEPDTLFRSLTVKEVEAYERAVRSTALGKQEELRALVGQRYEDLLGTANTIIDMAGSSSQLSQRLDDLSQGVRSAALAEETRESSKKASRRRSFLPTQHLPAVPDVDASSLQQEAIYVLGASLRLIMDAPEYVWKSIEKGKTLQAAWAFMLTRATWWDLIDTAPLSDAQSALTTEGEEGVSSASEAVSLLKVNVKKAFPFIEKQWQSMLPMRKQIVHRAVTLLSDADIESMAVVDQLAALMLIDGTKLDQAVHLLLSQRLTAMRRMLHRRKTGHTQHHRGERRQGTTNRELKAAYEGEQGRAAQASQTIAQLVTLFARTLQHAVQIFMLPPKSEASSSSRPLLLDLLTTITDSANFTVSANPSTSPTSERTFLLPHPTSNSDGQTARQSAAALRALRRRSSHGLPTTEGTTEVAPEAAPNQVRTEQSRPLRVSTISVIQALPSARVLLRLLPPSLWSFAPFLDLEGQESKAPGHVLAELSSWSTKAREVIIGASGSTAPDTLRSLLLELSDVSELALVRRSLRLALHRAHRIVSRKLVGAEGSKDERHKEAETKVHAELQQLEEATDSILQERLVHLMEQKLQHAGQELLSNAEQLVASLQPGSKPQDNASLHVDPPLVALFHSIEVEAAPGSSRSADKVASPTKASHAFAATLQDHVSGRSQQVDRLASLYETPLATLSAELHLYQRELEADERFAEASSSIQAKFDSILASSREEVEKGLTDMLEQAESTAETGVANGVSISTSLVMRLIAVLATTTSTKEASTKSRQPVKAALKHIWRPQLEQRISAMLKASADSQAVPDATESSVSTSLLYALTMLSESIVQLGPALAGPELAEQVRDILEGVVTSEGVSAKDIAALRSLVTCDAASLGKHIATDASLHRIRLALSPLVLALATTSTASQQGSVTTEMVLSRAEPASATGQVKPILTVSRKKVERFSPLPVR</sequence>
<evidence type="ECO:0000256" key="5">
    <source>
        <dbReference type="ARBA" id="ARBA00022927"/>
    </source>
</evidence>
<feature type="compositionally biased region" description="Low complexity" evidence="8">
    <location>
        <begin position="41"/>
        <end position="52"/>
    </location>
</feature>
<evidence type="ECO:0000256" key="3">
    <source>
        <dbReference type="ARBA" id="ARBA00020978"/>
    </source>
</evidence>
<dbReference type="Pfam" id="PF08700">
    <property type="entry name" value="VPS51_Exo84_N"/>
    <property type="match status" value="1"/>
</dbReference>
<keyword evidence="5" id="KW-0653">Protein transport</keyword>
<evidence type="ECO:0000313" key="10">
    <source>
        <dbReference type="Proteomes" id="UP000324022"/>
    </source>
</evidence>
<feature type="compositionally biased region" description="Low complexity" evidence="8">
    <location>
        <begin position="20"/>
        <end position="31"/>
    </location>
</feature>
<feature type="region of interest" description="Disordered" evidence="8">
    <location>
        <begin position="462"/>
        <end position="481"/>
    </location>
</feature>
<evidence type="ECO:0000256" key="1">
    <source>
        <dbReference type="ARBA" id="ARBA00004395"/>
    </source>
</evidence>
<dbReference type="OrthoDB" id="46189at2759"/>
<evidence type="ECO:0000313" key="9">
    <source>
        <dbReference type="EMBL" id="SPO24684.1"/>
    </source>
</evidence>
<dbReference type="GO" id="GO:0017119">
    <property type="term" value="C:Golgi transport complex"/>
    <property type="evidence" value="ECO:0007669"/>
    <property type="project" value="InterPro"/>
</dbReference>
<keyword evidence="4" id="KW-0813">Transport</keyword>
<dbReference type="GO" id="GO:0015031">
    <property type="term" value="P:protein transport"/>
    <property type="evidence" value="ECO:0007669"/>
    <property type="project" value="UniProtKB-KW"/>
</dbReference>
<evidence type="ECO:0000256" key="8">
    <source>
        <dbReference type="SAM" id="MobiDB-lite"/>
    </source>
</evidence>
<dbReference type="AlphaFoldDB" id="A0A5C3E1V2"/>
<evidence type="ECO:0000256" key="7">
    <source>
        <dbReference type="ARBA" id="ARBA00023136"/>
    </source>
</evidence>
<dbReference type="PANTHER" id="PTHR31658:SF0">
    <property type="entry name" value="CONSERVED OLIGOMERIC GOLGI COMPLEX SUBUNIT 1"/>
    <property type="match status" value="1"/>
</dbReference>
<feature type="region of interest" description="Disordered" evidence="8">
    <location>
        <begin position="1"/>
        <end position="70"/>
    </location>
</feature>
<comment type="similarity">
    <text evidence="2">Belongs to the COG1 family.</text>
</comment>